<dbReference type="InterPro" id="IPR006565">
    <property type="entry name" value="BTP"/>
</dbReference>
<dbReference type="CDD" id="cd00076">
    <property type="entry name" value="HFD_SF"/>
    <property type="match status" value="1"/>
</dbReference>
<keyword evidence="2" id="KW-0805">Transcription regulation</keyword>
<evidence type="ECO:0000256" key="3">
    <source>
        <dbReference type="ARBA" id="ARBA00023163"/>
    </source>
</evidence>
<dbReference type="Gene3D" id="1.10.20.10">
    <property type="entry name" value="Histone, subunit A"/>
    <property type="match status" value="1"/>
</dbReference>
<reference evidence="8 9" key="1">
    <citation type="submission" date="2024-07" db="EMBL/GenBank/DDBJ databases">
        <title>Section-level genome sequencing and comparative genomics of Aspergillus sections Usti and Cavernicolus.</title>
        <authorList>
            <consortium name="Lawrence Berkeley National Laboratory"/>
            <person name="Nybo J.L."/>
            <person name="Vesth T.C."/>
            <person name="Theobald S."/>
            <person name="Frisvad J.C."/>
            <person name="Larsen T.O."/>
            <person name="Kjaerboelling I."/>
            <person name="Rothschild-Mancinelli K."/>
            <person name="Lyhne E.K."/>
            <person name="Kogle M.E."/>
            <person name="Barry K."/>
            <person name="Clum A."/>
            <person name="Na H."/>
            <person name="Ledsgaard L."/>
            <person name="Lin J."/>
            <person name="Lipzen A."/>
            <person name="Kuo A."/>
            <person name="Riley R."/>
            <person name="Mondo S."/>
            <person name="LaButti K."/>
            <person name="Haridas S."/>
            <person name="Pangalinan J."/>
            <person name="Salamov A.A."/>
            <person name="Simmons B.A."/>
            <person name="Magnuson J.K."/>
            <person name="Chen J."/>
            <person name="Drula E."/>
            <person name="Henrissat B."/>
            <person name="Wiebenga A."/>
            <person name="Lubbers R.J."/>
            <person name="Gomes A.C."/>
            <person name="Makela M.R."/>
            <person name="Stajich J."/>
            <person name="Grigoriev I.V."/>
            <person name="Mortensen U.H."/>
            <person name="De vries R.P."/>
            <person name="Baker S.E."/>
            <person name="Andersen M.R."/>
        </authorList>
    </citation>
    <scope>NUCLEOTIDE SEQUENCE [LARGE SCALE GENOMIC DNA]</scope>
    <source>
        <strain evidence="8 9">CBS 600.67</strain>
    </source>
</reference>
<organism evidence="8 9">
    <name type="scientific">Aspergillus cavernicola</name>
    <dbReference type="NCBI Taxonomy" id="176166"/>
    <lineage>
        <taxon>Eukaryota</taxon>
        <taxon>Fungi</taxon>
        <taxon>Dikarya</taxon>
        <taxon>Ascomycota</taxon>
        <taxon>Pezizomycotina</taxon>
        <taxon>Eurotiomycetes</taxon>
        <taxon>Eurotiomycetidae</taxon>
        <taxon>Eurotiales</taxon>
        <taxon>Aspergillaceae</taxon>
        <taxon>Aspergillus</taxon>
        <taxon>Aspergillus subgen. Nidulantes</taxon>
    </lineage>
</organism>
<proteinExistence type="predicted"/>
<feature type="region of interest" description="Disordered" evidence="5">
    <location>
        <begin position="1"/>
        <end position="22"/>
    </location>
</feature>
<evidence type="ECO:0000313" key="9">
    <source>
        <dbReference type="Proteomes" id="UP001610335"/>
    </source>
</evidence>
<evidence type="ECO:0000256" key="2">
    <source>
        <dbReference type="ARBA" id="ARBA00023015"/>
    </source>
</evidence>
<dbReference type="Pfam" id="PF10406">
    <property type="entry name" value="TAF8_C"/>
    <property type="match status" value="1"/>
</dbReference>
<keyword evidence="9" id="KW-1185">Reference proteome</keyword>
<evidence type="ECO:0008006" key="10">
    <source>
        <dbReference type="Google" id="ProtNLM"/>
    </source>
</evidence>
<accession>A0ABR4IBA1</accession>
<keyword evidence="4" id="KW-0539">Nucleus</keyword>
<protein>
    <recommendedName>
        <fullName evidence="10">Bromodomain associated domain-containing protein</fullName>
    </recommendedName>
</protein>
<evidence type="ECO:0000256" key="1">
    <source>
        <dbReference type="ARBA" id="ARBA00004123"/>
    </source>
</evidence>
<comment type="caution">
    <text evidence="8">The sequence shown here is derived from an EMBL/GenBank/DDBJ whole genome shotgun (WGS) entry which is preliminary data.</text>
</comment>
<sequence length="868" mass="97398">MAPSEPTVKRSFSSISEQPADPDTKRIKRHYHHHHCLQQLVNPGLPEPAIADESYVNNTMSRVIRQSLRDCGFDIADPLAVEGFRNAAEEYLLKLSSYVRTSMLSSRRLQPIPPDFEYALKRHSLPVDSLHPYLKPSPKIEPIPTQLPSPPSEDDDDFKTLPFLGPQLSGEDDRVRSPYIPKHFPEFPSKHTYRHTPVFTERERDPRKIRERAADDGRHGEEALRKLARAAFKDNQPGSGGSDKKQWGRKTESFEGMFEKTVKGLSKKASKNTGSATSNMLEFGFGAAAETDAKLGKSKGLAGMELPPIINCERELWRRSTMSGRQRPEEKSSGANHTPDISRVEGWPPRASRSRFASSLACRIGSHEVVSTHFLTMTKTSNLDSPSEQPHHRLAHHNPRRGNPILWRVARVLYHFQKLAFLELYRATLATFFFLEVPSDDIDMICFGEQLLQEVHGEGLDELLHDLRVLHSENVKNTTRLGVAPIDELLELLMPSSQHLHNQPVSGENPADDQLDAISPTVGYEPSQSAVPVQPAVISRAYPVLEISSTSSAVGKSQSLYYITALAVLPPTFNETSLGGFGSAVVFIDTDGRFDAERLRTVARGIVRCRLQTRIEALSYDVALDHIIESILLTSLQHVHVFRPQSSLSLLATLQSLDTYLLDLCRHTSANRVLQSIILDSATAFFWQDKLQDEIARTEDIGRPSAAIEQERLRKESFYLADVYADLVATLKHLQQIFDCAVIYTTTSFNGRSTEKPSAPYGSYNPLDTAFPNILSFRSPLPPPWGMFPTLRLVLQRDTVRPLPPSVTVSEAVKDAPTRQEAVMRGEFLGSVNGWGREDWPRRILEELKRRDGGRFFLRIGREGVTFG</sequence>
<feature type="domain" description="Transcription factor TFIID subunit 8 C-terminal" evidence="7">
    <location>
        <begin position="179"/>
        <end position="227"/>
    </location>
</feature>
<dbReference type="InterPro" id="IPR009072">
    <property type="entry name" value="Histone-fold"/>
</dbReference>
<feature type="domain" description="Bromodomain associated" evidence="6">
    <location>
        <begin position="55"/>
        <end position="128"/>
    </location>
</feature>
<evidence type="ECO:0000259" key="6">
    <source>
        <dbReference type="Pfam" id="PF07524"/>
    </source>
</evidence>
<evidence type="ECO:0000313" key="8">
    <source>
        <dbReference type="EMBL" id="KAL2825021.1"/>
    </source>
</evidence>
<dbReference type="InterPro" id="IPR030547">
    <property type="entry name" value="XRCC2"/>
</dbReference>
<name>A0ABR4IBA1_9EURO</name>
<dbReference type="InterPro" id="IPR019473">
    <property type="entry name" value="TFIID_su8_C"/>
</dbReference>
<feature type="compositionally biased region" description="Basic and acidic residues" evidence="5">
    <location>
        <begin position="200"/>
        <end position="225"/>
    </location>
</feature>
<dbReference type="EMBL" id="JBFXLS010000039">
    <property type="protein sequence ID" value="KAL2825021.1"/>
    <property type="molecule type" value="Genomic_DNA"/>
</dbReference>
<comment type="subcellular location">
    <subcellularLocation>
        <location evidence="1">Nucleus</location>
    </subcellularLocation>
</comment>
<feature type="region of interest" description="Disordered" evidence="5">
    <location>
        <begin position="320"/>
        <end position="348"/>
    </location>
</feature>
<dbReference type="Gene3D" id="3.40.50.300">
    <property type="entry name" value="P-loop containing nucleotide triphosphate hydrolases"/>
    <property type="match status" value="1"/>
</dbReference>
<dbReference type="InterPro" id="IPR027417">
    <property type="entry name" value="P-loop_NTPase"/>
</dbReference>
<dbReference type="CDD" id="cd19490">
    <property type="entry name" value="XRCC2"/>
    <property type="match status" value="1"/>
</dbReference>
<evidence type="ECO:0000256" key="5">
    <source>
        <dbReference type="SAM" id="MobiDB-lite"/>
    </source>
</evidence>
<dbReference type="SUPFAM" id="SSF52540">
    <property type="entry name" value="P-loop containing nucleoside triphosphate hydrolases"/>
    <property type="match status" value="1"/>
</dbReference>
<dbReference type="PANTHER" id="PTHR46644">
    <property type="entry name" value="DNA REPAIR PROTEIN XRCC2"/>
    <property type="match status" value="1"/>
</dbReference>
<dbReference type="Proteomes" id="UP001610335">
    <property type="component" value="Unassembled WGS sequence"/>
</dbReference>
<gene>
    <name evidence="8" type="ORF">BDW59DRAFT_172529</name>
</gene>
<keyword evidence="3" id="KW-0804">Transcription</keyword>
<dbReference type="Pfam" id="PF07524">
    <property type="entry name" value="Bromo_TP"/>
    <property type="match status" value="1"/>
</dbReference>
<evidence type="ECO:0000256" key="4">
    <source>
        <dbReference type="ARBA" id="ARBA00023242"/>
    </source>
</evidence>
<dbReference type="PANTHER" id="PTHR46644:SF2">
    <property type="entry name" value="DNA REPAIR PROTEIN XRCC2"/>
    <property type="match status" value="1"/>
</dbReference>
<dbReference type="CDD" id="cd08049">
    <property type="entry name" value="TAF8"/>
    <property type="match status" value="1"/>
</dbReference>
<evidence type="ECO:0000259" key="7">
    <source>
        <dbReference type="Pfam" id="PF10406"/>
    </source>
</evidence>
<feature type="region of interest" description="Disordered" evidence="5">
    <location>
        <begin position="165"/>
        <end position="250"/>
    </location>
</feature>